<evidence type="ECO:0000313" key="2">
    <source>
        <dbReference type="EMBL" id="ORC89085.1"/>
    </source>
</evidence>
<keyword evidence="3" id="KW-1185">Reference proteome</keyword>
<sequence>MTEGIEWPPQLLLVLRRHLEQVEHPEHPRTPPLATGAAQRSVLTFLADAREQVRQRCNTSESVLECCQSLVLDTIEECCASSFLSARERRVINLAAAQRERRSDGRPGPKRRRSDTEEAAAAKAATATPACSHKCAAVLPVEYLLRFFIALPSILVHYDKLGGCAMPAAYKQPLWDYVNAVLDIMKEITFVDTMSYVVLK</sequence>
<name>A0A1X0NWK9_9TRYP</name>
<dbReference type="Proteomes" id="UP000192257">
    <property type="component" value="Unassembled WGS sequence"/>
</dbReference>
<organism evidence="2 3">
    <name type="scientific">Trypanosoma theileri</name>
    <dbReference type="NCBI Taxonomy" id="67003"/>
    <lineage>
        <taxon>Eukaryota</taxon>
        <taxon>Discoba</taxon>
        <taxon>Euglenozoa</taxon>
        <taxon>Kinetoplastea</taxon>
        <taxon>Metakinetoplastina</taxon>
        <taxon>Trypanosomatida</taxon>
        <taxon>Trypanosomatidae</taxon>
        <taxon>Trypanosoma</taxon>
    </lineage>
</organism>
<dbReference type="GeneID" id="39985521"/>
<accession>A0A1X0NWK9</accession>
<protein>
    <submittedName>
        <fullName evidence="2">Uncharacterized protein</fullName>
    </submittedName>
</protein>
<proteinExistence type="predicted"/>
<dbReference type="AlphaFoldDB" id="A0A1X0NWK9"/>
<comment type="caution">
    <text evidence="2">The sequence shown here is derived from an EMBL/GenBank/DDBJ whole genome shotgun (WGS) entry which is preliminary data.</text>
</comment>
<dbReference type="RefSeq" id="XP_028883151.1">
    <property type="nucleotide sequence ID" value="XM_029025741.1"/>
</dbReference>
<evidence type="ECO:0000313" key="3">
    <source>
        <dbReference type="Proteomes" id="UP000192257"/>
    </source>
</evidence>
<dbReference type="EMBL" id="NBCO01000014">
    <property type="protein sequence ID" value="ORC89085.1"/>
    <property type="molecule type" value="Genomic_DNA"/>
</dbReference>
<dbReference type="OrthoDB" id="257944at2759"/>
<gene>
    <name evidence="2" type="ORF">TM35_000142960</name>
</gene>
<dbReference type="VEuPathDB" id="TriTrypDB:TM35_000142960"/>
<feature type="compositionally biased region" description="Basic and acidic residues" evidence="1">
    <location>
        <begin position="98"/>
        <end position="107"/>
    </location>
</feature>
<feature type="region of interest" description="Disordered" evidence="1">
    <location>
        <begin position="97"/>
        <end position="119"/>
    </location>
</feature>
<evidence type="ECO:0000256" key="1">
    <source>
        <dbReference type="SAM" id="MobiDB-lite"/>
    </source>
</evidence>
<reference evidence="2 3" key="1">
    <citation type="submission" date="2017-03" db="EMBL/GenBank/DDBJ databases">
        <title>An alternative strategy for trypanosome survival in the mammalian bloodstream revealed through genome and transcriptome analysis of the ubiquitous bovine parasite Trypanosoma (Megatrypanum) theileri.</title>
        <authorList>
            <person name="Kelly S."/>
            <person name="Ivens A."/>
            <person name="Mott A."/>
            <person name="O'Neill E."/>
            <person name="Emms D."/>
            <person name="Macleod O."/>
            <person name="Voorheis P."/>
            <person name="Matthews J."/>
            <person name="Matthews K."/>
            <person name="Carrington M."/>
        </authorList>
    </citation>
    <scope>NUCLEOTIDE SEQUENCE [LARGE SCALE GENOMIC DNA]</scope>
    <source>
        <strain evidence="2">Edinburgh</strain>
    </source>
</reference>